<reference evidence="6 7" key="1">
    <citation type="journal article" date="2012" name="BMC Genomics">
        <title>Tools to kill: Genome of one of the most destructive plant pathogenic fungi Macrophomina phaseolina.</title>
        <authorList>
            <person name="Islam M.S."/>
            <person name="Haque M.S."/>
            <person name="Islam M.M."/>
            <person name="Emdad E.M."/>
            <person name="Halim A."/>
            <person name="Hossen Q.M.M."/>
            <person name="Hossain M.Z."/>
            <person name="Ahmed B."/>
            <person name="Rahim S."/>
            <person name="Rahman M.S."/>
            <person name="Alam M.M."/>
            <person name="Hou S."/>
            <person name="Wan X."/>
            <person name="Saito J.A."/>
            <person name="Alam M."/>
        </authorList>
    </citation>
    <scope>NUCLEOTIDE SEQUENCE [LARGE SCALE GENOMIC DNA]</scope>
    <source>
        <strain evidence="6 7">MS6</strain>
    </source>
</reference>
<keyword evidence="3" id="KW-0285">Flavoprotein</keyword>
<evidence type="ECO:0000313" key="7">
    <source>
        <dbReference type="Proteomes" id="UP000007129"/>
    </source>
</evidence>
<evidence type="ECO:0000313" key="6">
    <source>
        <dbReference type="EMBL" id="EKG11357.1"/>
    </source>
</evidence>
<dbReference type="InterPro" id="IPR012132">
    <property type="entry name" value="GMC_OxRdtase"/>
</dbReference>
<feature type="chain" id="PRO_5003866645" evidence="4">
    <location>
        <begin position="23"/>
        <end position="578"/>
    </location>
</feature>
<dbReference type="SUPFAM" id="SSF54373">
    <property type="entry name" value="FAD-linked reductases, C-terminal domain"/>
    <property type="match status" value="1"/>
</dbReference>
<dbReference type="SUPFAM" id="SSF51905">
    <property type="entry name" value="FAD/NAD(P)-binding domain"/>
    <property type="match status" value="1"/>
</dbReference>
<dbReference type="Pfam" id="PF05199">
    <property type="entry name" value="GMC_oxred_C"/>
    <property type="match status" value="1"/>
</dbReference>
<feature type="signal peptide" evidence="4">
    <location>
        <begin position="1"/>
        <end position="22"/>
    </location>
</feature>
<dbReference type="Proteomes" id="UP000007129">
    <property type="component" value="Unassembled WGS sequence"/>
</dbReference>
<feature type="domain" description="Glucose-methanol-choline oxidoreductase N-terminal" evidence="5">
    <location>
        <begin position="288"/>
        <end position="302"/>
    </location>
</feature>
<comment type="cofactor">
    <cofactor evidence="3">
        <name>FAD</name>
        <dbReference type="ChEBI" id="CHEBI:57692"/>
    </cofactor>
</comment>
<accession>K2REL4</accession>
<dbReference type="HOGENOM" id="CLU_002865_7_1_1"/>
<evidence type="ECO:0000259" key="5">
    <source>
        <dbReference type="PROSITE" id="PS00624"/>
    </source>
</evidence>
<feature type="binding site" evidence="3">
    <location>
        <position position="252"/>
    </location>
    <ligand>
        <name>FAD</name>
        <dbReference type="ChEBI" id="CHEBI:57692"/>
    </ligand>
</feature>
<dbReference type="STRING" id="1126212.K2REL4"/>
<dbReference type="GO" id="GO:0050660">
    <property type="term" value="F:flavin adenine dinucleotide binding"/>
    <property type="evidence" value="ECO:0007669"/>
    <property type="project" value="InterPro"/>
</dbReference>
<dbReference type="EMBL" id="AHHD01000484">
    <property type="protein sequence ID" value="EKG11357.1"/>
    <property type="molecule type" value="Genomic_DNA"/>
</dbReference>
<evidence type="ECO:0000256" key="2">
    <source>
        <dbReference type="PIRSR" id="PIRSR000137-1"/>
    </source>
</evidence>
<evidence type="ECO:0000256" key="3">
    <source>
        <dbReference type="PIRSR" id="PIRSR000137-2"/>
    </source>
</evidence>
<feature type="active site" description="Proton acceptor" evidence="2">
    <location>
        <position position="552"/>
    </location>
</feature>
<keyword evidence="4" id="KW-0732">Signal</keyword>
<dbReference type="InterPro" id="IPR036188">
    <property type="entry name" value="FAD/NAD-bd_sf"/>
</dbReference>
<dbReference type="AlphaFoldDB" id="K2REL4"/>
<dbReference type="InterPro" id="IPR007867">
    <property type="entry name" value="GMC_OxRtase_C"/>
</dbReference>
<name>K2REL4_MACPH</name>
<evidence type="ECO:0000256" key="1">
    <source>
        <dbReference type="ARBA" id="ARBA00010790"/>
    </source>
</evidence>
<gene>
    <name evidence="6" type="ORF">MPH_11518</name>
</gene>
<feature type="active site" description="Proton donor" evidence="2">
    <location>
        <position position="514"/>
    </location>
</feature>
<organism evidence="6 7">
    <name type="scientific">Macrophomina phaseolina (strain MS6)</name>
    <name type="common">Charcoal rot fungus</name>
    <dbReference type="NCBI Taxonomy" id="1126212"/>
    <lineage>
        <taxon>Eukaryota</taxon>
        <taxon>Fungi</taxon>
        <taxon>Dikarya</taxon>
        <taxon>Ascomycota</taxon>
        <taxon>Pezizomycotina</taxon>
        <taxon>Dothideomycetes</taxon>
        <taxon>Dothideomycetes incertae sedis</taxon>
        <taxon>Botryosphaeriales</taxon>
        <taxon>Botryosphaeriaceae</taxon>
        <taxon>Macrophomina</taxon>
    </lineage>
</organism>
<feature type="binding site" evidence="3">
    <location>
        <begin position="553"/>
        <end position="554"/>
    </location>
    <ligand>
        <name>FAD</name>
        <dbReference type="ChEBI" id="CHEBI:57692"/>
    </ligand>
</feature>
<dbReference type="PANTHER" id="PTHR11552">
    <property type="entry name" value="GLUCOSE-METHANOL-CHOLINE GMC OXIDOREDUCTASE"/>
    <property type="match status" value="1"/>
</dbReference>
<comment type="caution">
    <text evidence="6">The sequence shown here is derived from an EMBL/GenBank/DDBJ whole genome shotgun (WGS) entry which is preliminary data.</text>
</comment>
<dbReference type="Pfam" id="PF00732">
    <property type="entry name" value="GMC_oxred_N"/>
    <property type="match status" value="1"/>
</dbReference>
<evidence type="ECO:0000256" key="4">
    <source>
        <dbReference type="SAM" id="SignalP"/>
    </source>
</evidence>
<comment type="similarity">
    <text evidence="1">Belongs to the GMC oxidoreductase family.</text>
</comment>
<dbReference type="PROSITE" id="PS00624">
    <property type="entry name" value="GMC_OXRED_2"/>
    <property type="match status" value="1"/>
</dbReference>
<sequence length="578" mass="61750">MQGSILLLQSLVAIAAVSPIAAAHGTSIDYVIVGGGPAGFVLAEQLSRDPRTQVVLLEAGPDGINSSMINTPAYYPLITEYYWNYTAQPDPNLGGRTASIAQGRVFGGGTAVNGMAYCRGSASVFNEWATLSGNPGLAWDSLLEDFKATSHYANQPADYTQFSNVSAYGNGPLEVSQTSGLTGFDLPFAQAVESTLALQEIDMTDGTGIGFDLGLSSISAISRTRSYARNTFGSIIERERRPNVRLIHSAWVSHIGFSGHTAVNVTFASSTDNATHTIAAREIIVSSGAINTPKLLMLSGIGPKDRLSELGIPVVADMPEVGANLRDHAFAVVELEVADEVSSLWQWSENATAQAIAKEQYATNRSGPLGWGNGYAYAAFRLPDSVWEGVNGSHYTALPEDRPHVLIEYSTVPFMATPNVSVVTAWASLVQPEAAGSVMLRSSDFRDDPLINLNYYGSDADKAAIVAGYKKLRAVLSADELKPLITREFYPGANTTADKDVWAAIQQQSFSFRHPVGSVAIGKALDSNWRVKGLKGIRVVDSSTFPTPPTCHPQADVYALAHRAAKDIRHADAALGSY</sequence>
<dbReference type="InParanoid" id="K2REL4"/>
<dbReference type="GO" id="GO:0016614">
    <property type="term" value="F:oxidoreductase activity, acting on CH-OH group of donors"/>
    <property type="evidence" value="ECO:0007669"/>
    <property type="project" value="InterPro"/>
</dbReference>
<dbReference type="VEuPathDB" id="FungiDB:MPH_11518"/>
<dbReference type="OrthoDB" id="269227at2759"/>
<dbReference type="eggNOG" id="KOG1238">
    <property type="taxonomic scope" value="Eukaryota"/>
</dbReference>
<keyword evidence="3" id="KW-0274">FAD</keyword>
<proteinExistence type="inferred from homology"/>
<feature type="binding site" evidence="3">
    <location>
        <position position="105"/>
    </location>
    <ligand>
        <name>FAD</name>
        <dbReference type="ChEBI" id="CHEBI:57692"/>
    </ligand>
</feature>
<dbReference type="InterPro" id="IPR000172">
    <property type="entry name" value="GMC_OxRdtase_N"/>
</dbReference>
<protein>
    <submittedName>
        <fullName evidence="6">Glucose-methanol-choline oxidoreductase</fullName>
    </submittedName>
</protein>
<dbReference type="Gene3D" id="3.50.50.60">
    <property type="entry name" value="FAD/NAD(P)-binding domain"/>
    <property type="match status" value="1"/>
</dbReference>
<dbReference type="PIRSF" id="PIRSF000137">
    <property type="entry name" value="Alcohol_oxidase"/>
    <property type="match status" value="1"/>
</dbReference>
<dbReference type="Gene3D" id="3.30.560.10">
    <property type="entry name" value="Glucose Oxidase, domain 3"/>
    <property type="match status" value="1"/>
</dbReference>
<dbReference type="PANTHER" id="PTHR11552:SF111">
    <property type="entry name" value="GLUCOSE-METHANOL-CHOLINE OXIDOREDUCTASE N-TERMINAL DOMAIN-CONTAINING PROTEIN"/>
    <property type="match status" value="1"/>
</dbReference>